<organism evidence="2 3">
    <name type="scientific">Tritrichomonas musculus</name>
    <dbReference type="NCBI Taxonomy" id="1915356"/>
    <lineage>
        <taxon>Eukaryota</taxon>
        <taxon>Metamonada</taxon>
        <taxon>Parabasalia</taxon>
        <taxon>Tritrichomonadida</taxon>
        <taxon>Tritrichomonadidae</taxon>
        <taxon>Tritrichomonas</taxon>
    </lineage>
</organism>
<keyword evidence="3" id="KW-1185">Reference proteome</keyword>
<dbReference type="EMBL" id="JAPFFF010000027">
    <property type="protein sequence ID" value="KAK8848243.1"/>
    <property type="molecule type" value="Genomic_DNA"/>
</dbReference>
<gene>
    <name evidence="2" type="ORF">M9Y10_019299</name>
</gene>
<evidence type="ECO:0000313" key="2">
    <source>
        <dbReference type="EMBL" id="KAK8848243.1"/>
    </source>
</evidence>
<keyword evidence="1" id="KW-0812">Transmembrane</keyword>
<protein>
    <submittedName>
        <fullName evidence="2">Uncharacterized protein</fullName>
    </submittedName>
</protein>
<sequence length="345" mass="40250">MIQLQPKSKLSRNVEENIIDIIKMTKYDQEEKIDKAEWDKFIRSYDGKIEIHHTVIFNNETDVPWMWSYCNNRYIELVIKNSRKDDVHINEKEIKSPSICGTWWYPISDISINETKTDLIIKFIPKCQKTIPTLIGNCEEADSLSLLYLGIFCLRASNVNFYTSFLTISAKKGLIYARMHLWRYYYHMNQIKKALYWLSILTIQNHSFQSTLCLSQILIDPNSPIKNYSLSEHLLIQVIDKHKDKKINENNSDYNDNIYIDAMITLGKIYMLEDVEDAPHDIELGMKLLEIASTMMDIPEVQQAMNEYKVEKEKSLISPVDIAISTGIAIVALCVVGFFMSRRKH</sequence>
<dbReference type="InterPro" id="IPR011990">
    <property type="entry name" value="TPR-like_helical_dom_sf"/>
</dbReference>
<proteinExistence type="predicted"/>
<keyword evidence="1" id="KW-0472">Membrane</keyword>
<accession>A0ABR2HJ59</accession>
<evidence type="ECO:0000256" key="1">
    <source>
        <dbReference type="SAM" id="Phobius"/>
    </source>
</evidence>
<feature type="transmembrane region" description="Helical" evidence="1">
    <location>
        <begin position="322"/>
        <end position="340"/>
    </location>
</feature>
<keyword evidence="1" id="KW-1133">Transmembrane helix</keyword>
<comment type="caution">
    <text evidence="2">The sequence shown here is derived from an EMBL/GenBank/DDBJ whole genome shotgun (WGS) entry which is preliminary data.</text>
</comment>
<dbReference type="Gene3D" id="1.25.40.10">
    <property type="entry name" value="Tetratricopeptide repeat domain"/>
    <property type="match status" value="1"/>
</dbReference>
<name>A0ABR2HJ59_9EUKA</name>
<evidence type="ECO:0000313" key="3">
    <source>
        <dbReference type="Proteomes" id="UP001470230"/>
    </source>
</evidence>
<dbReference type="Proteomes" id="UP001470230">
    <property type="component" value="Unassembled WGS sequence"/>
</dbReference>
<reference evidence="2 3" key="1">
    <citation type="submission" date="2024-04" db="EMBL/GenBank/DDBJ databases">
        <title>Tritrichomonas musculus Genome.</title>
        <authorList>
            <person name="Alves-Ferreira E."/>
            <person name="Grigg M."/>
            <person name="Lorenzi H."/>
            <person name="Galac M."/>
        </authorList>
    </citation>
    <scope>NUCLEOTIDE SEQUENCE [LARGE SCALE GENOMIC DNA]</scope>
    <source>
        <strain evidence="2 3">EAF2021</strain>
    </source>
</reference>